<comment type="cofactor">
    <cofactor evidence="1">
        <name>Fe(2+)</name>
        <dbReference type="ChEBI" id="CHEBI:29033"/>
    </cofactor>
</comment>
<keyword evidence="3" id="KW-0223">Dioxygenase</keyword>
<keyword evidence="4" id="KW-0560">Oxidoreductase</keyword>
<dbReference type="EMBL" id="CP002446">
    <property type="protein sequence ID" value="ADV27624.1"/>
    <property type="molecule type" value="Genomic_DNA"/>
</dbReference>
<evidence type="ECO:0000256" key="2">
    <source>
        <dbReference type="ARBA" id="ARBA00022723"/>
    </source>
</evidence>
<dbReference type="eggNOG" id="COG2850">
    <property type="taxonomic scope" value="Bacteria"/>
</dbReference>
<dbReference type="PROSITE" id="PS51184">
    <property type="entry name" value="JMJC"/>
    <property type="match status" value="1"/>
</dbReference>
<evidence type="ECO:0000256" key="6">
    <source>
        <dbReference type="SAM" id="MobiDB-lite"/>
    </source>
</evidence>
<dbReference type="GO" id="GO:0016706">
    <property type="term" value="F:2-oxoglutarate-dependent dioxygenase activity"/>
    <property type="evidence" value="ECO:0007669"/>
    <property type="project" value="TreeGrafter"/>
</dbReference>
<dbReference type="GO" id="GO:0046872">
    <property type="term" value="F:metal ion binding"/>
    <property type="evidence" value="ECO:0007669"/>
    <property type="project" value="UniProtKB-KW"/>
</dbReference>
<dbReference type="InterPro" id="IPR046799">
    <property type="entry name" value="ROXA-like_wH"/>
</dbReference>
<feature type="region of interest" description="Disordered" evidence="6">
    <location>
        <begin position="1"/>
        <end position="82"/>
    </location>
</feature>
<dbReference type="InterPro" id="IPR003347">
    <property type="entry name" value="JmjC_dom"/>
</dbReference>
<dbReference type="Gene3D" id="2.60.120.650">
    <property type="entry name" value="Cupin"/>
    <property type="match status" value="1"/>
</dbReference>
<sequence length="484" mass="53032">MTTKRPTKTTTRGKTASAARPAKAARSTKAAKATKPAKATKSTRATTATRAARPASSTRAAASPRKAAPRARSLPFEVDASRNQPLGMSPAAFLRDYWHKRPLLIRNAFPGYQTPVMPEDLAGLACEEGVLARLISHDRGSDSWDVRHGPFQEEDFPDMPDHDWTLLVQDVDKWDADVAALLEQFRFLPRWRIDDVMISFAATGGSVGAHVDHYDVFLLQAYGHRRWQIDASVAMGRPAPDLSFREDAAIKLLREFNPSHDWVLAPGDMLYLPPLVPHHGVAEDPCLTFSVGMRAPAASELIGDWLDEVLIDADEAIRYHDEDLALPADPNEIDVAAMNRVVEALNAIRMNDPDRLGDWFGRFITTYRAAGDVMPSGQELPREGVEEVLAQGGLLHRHPASRLAWRRRHAGRNASLYCSGRALELPQADARRLADATVLDLAAWQALSAAGRDAAFALYEAGHYALDAGGDSDEADDDVENASG</sequence>
<dbReference type="Pfam" id="PF20514">
    <property type="entry name" value="WHD_ROXA"/>
    <property type="match status" value="1"/>
</dbReference>
<dbReference type="SMART" id="SM00558">
    <property type="entry name" value="JmjC"/>
    <property type="match status" value="1"/>
</dbReference>
<evidence type="ECO:0000313" key="8">
    <source>
        <dbReference type="EMBL" id="ADV27624.1"/>
    </source>
</evidence>
<dbReference type="Proteomes" id="UP000008632">
    <property type="component" value="Chromosome"/>
</dbReference>
<gene>
    <name evidence="8" type="ordered locus">Psesu_1782</name>
</gene>
<dbReference type="Pfam" id="PF08007">
    <property type="entry name" value="JmjC_2"/>
    <property type="match status" value="1"/>
</dbReference>
<keyword evidence="5" id="KW-0408">Iron</keyword>
<dbReference type="KEGG" id="psu:Psesu_1782"/>
<evidence type="ECO:0000259" key="7">
    <source>
        <dbReference type="PROSITE" id="PS51184"/>
    </source>
</evidence>
<keyword evidence="2" id="KW-0479">Metal-binding</keyword>
<dbReference type="Gene3D" id="3.40.366.30">
    <property type="entry name" value="50S ribosomal protein L16 arginine hydroxylase, Chain A, Domain 2"/>
    <property type="match status" value="1"/>
</dbReference>
<organism evidence="8 9">
    <name type="scientific">Pseudoxanthomonas suwonensis (strain 11-1)</name>
    <dbReference type="NCBI Taxonomy" id="743721"/>
    <lineage>
        <taxon>Bacteria</taxon>
        <taxon>Pseudomonadati</taxon>
        <taxon>Pseudomonadota</taxon>
        <taxon>Gammaproteobacteria</taxon>
        <taxon>Lysobacterales</taxon>
        <taxon>Lysobacteraceae</taxon>
        <taxon>Pseudoxanthomonas</taxon>
    </lineage>
</organism>
<dbReference type="PANTHER" id="PTHR13096">
    <property type="entry name" value="MINA53 MYC INDUCED NUCLEAR ANTIGEN"/>
    <property type="match status" value="1"/>
</dbReference>
<evidence type="ECO:0000256" key="1">
    <source>
        <dbReference type="ARBA" id="ARBA00001954"/>
    </source>
</evidence>
<dbReference type="SUPFAM" id="SSF51197">
    <property type="entry name" value="Clavaminate synthase-like"/>
    <property type="match status" value="1"/>
</dbReference>
<feature type="domain" description="JmjC" evidence="7">
    <location>
        <begin position="177"/>
        <end position="310"/>
    </location>
</feature>
<feature type="compositionally biased region" description="Low complexity" evidence="6">
    <location>
        <begin position="1"/>
        <end position="73"/>
    </location>
</feature>
<reference evidence="8 9" key="1">
    <citation type="submission" date="2011-01" db="EMBL/GenBank/DDBJ databases">
        <title>Complete sequence of Pseudoxanthomonas suwonensis 11-1.</title>
        <authorList>
            <consortium name="US DOE Joint Genome Institute"/>
            <person name="Lucas S."/>
            <person name="Copeland A."/>
            <person name="Lapidus A."/>
            <person name="Cheng J.-F."/>
            <person name="Goodwin L."/>
            <person name="Pitluck S."/>
            <person name="Teshima H."/>
            <person name="Detter J.C."/>
            <person name="Han C."/>
            <person name="Tapia R."/>
            <person name="Land M."/>
            <person name="Hauser L."/>
            <person name="Kyrpides N."/>
            <person name="Ivanova N."/>
            <person name="Ovchinnikova G."/>
            <person name="Siebers A.K."/>
            <person name="Allgaier M."/>
            <person name="Thelen M.P."/>
            <person name="Hugenholtz P."/>
            <person name="Gladden J."/>
            <person name="Woyke T."/>
        </authorList>
    </citation>
    <scope>NUCLEOTIDE SEQUENCE [LARGE SCALE GENOMIC DNA]</scope>
    <source>
        <strain evidence="9">11-1</strain>
    </source>
</reference>
<accession>E6WTX5</accession>
<name>E6WTX5_PSEUU</name>
<evidence type="ECO:0000313" key="9">
    <source>
        <dbReference type="Proteomes" id="UP000008632"/>
    </source>
</evidence>
<evidence type="ECO:0000256" key="4">
    <source>
        <dbReference type="ARBA" id="ARBA00023002"/>
    </source>
</evidence>
<dbReference type="InterPro" id="IPR039994">
    <property type="entry name" value="NO66-like"/>
</dbReference>
<evidence type="ECO:0000256" key="5">
    <source>
        <dbReference type="ARBA" id="ARBA00023004"/>
    </source>
</evidence>
<dbReference type="STRING" id="743721.Psesu_1782"/>
<dbReference type="HOGENOM" id="CLU_039125_2_0_6"/>
<dbReference type="OrthoDB" id="9764016at2"/>
<dbReference type="AlphaFoldDB" id="E6WTX5"/>
<protein>
    <submittedName>
        <fullName evidence="8">Transcription factor jumonji jmjC domain-containing protein</fullName>
    </submittedName>
</protein>
<proteinExistence type="predicted"/>
<keyword evidence="9" id="KW-1185">Reference proteome</keyword>
<dbReference type="PANTHER" id="PTHR13096:SF8">
    <property type="entry name" value="RIBOSOMAL OXYGENASE 1"/>
    <property type="match status" value="1"/>
</dbReference>
<evidence type="ECO:0000256" key="3">
    <source>
        <dbReference type="ARBA" id="ARBA00022964"/>
    </source>
</evidence>